<gene>
    <name evidence="4" type="ORF">TVAG_304670</name>
</gene>
<dbReference type="SMR" id="A2F2Q2"/>
<reference evidence="4" key="2">
    <citation type="journal article" date="2007" name="Science">
        <title>Draft genome sequence of the sexually transmitted pathogen Trichomonas vaginalis.</title>
        <authorList>
            <person name="Carlton J.M."/>
            <person name="Hirt R.P."/>
            <person name="Silva J.C."/>
            <person name="Delcher A.L."/>
            <person name="Schatz M."/>
            <person name="Zhao Q."/>
            <person name="Wortman J.R."/>
            <person name="Bidwell S.L."/>
            <person name="Alsmark U.C.M."/>
            <person name="Besteiro S."/>
            <person name="Sicheritz-Ponten T."/>
            <person name="Noel C.J."/>
            <person name="Dacks J.B."/>
            <person name="Foster P.G."/>
            <person name="Simillion C."/>
            <person name="Van de Peer Y."/>
            <person name="Miranda-Saavedra D."/>
            <person name="Barton G.J."/>
            <person name="Westrop G.D."/>
            <person name="Mueller S."/>
            <person name="Dessi D."/>
            <person name="Fiori P.L."/>
            <person name="Ren Q."/>
            <person name="Paulsen I."/>
            <person name="Zhang H."/>
            <person name="Bastida-Corcuera F.D."/>
            <person name="Simoes-Barbosa A."/>
            <person name="Brown M.T."/>
            <person name="Hayes R.D."/>
            <person name="Mukherjee M."/>
            <person name="Okumura C.Y."/>
            <person name="Schneider R."/>
            <person name="Smith A.J."/>
            <person name="Vanacova S."/>
            <person name="Villalvazo M."/>
            <person name="Haas B.J."/>
            <person name="Pertea M."/>
            <person name="Feldblyum T.V."/>
            <person name="Utterback T.R."/>
            <person name="Shu C.L."/>
            <person name="Osoegawa K."/>
            <person name="de Jong P.J."/>
            <person name="Hrdy I."/>
            <person name="Horvathova L."/>
            <person name="Zubacova Z."/>
            <person name="Dolezal P."/>
            <person name="Malik S.B."/>
            <person name="Logsdon J.M. Jr."/>
            <person name="Henze K."/>
            <person name="Gupta A."/>
            <person name="Wang C.C."/>
            <person name="Dunne R.L."/>
            <person name="Upcroft J.A."/>
            <person name="Upcroft P."/>
            <person name="White O."/>
            <person name="Salzberg S.L."/>
            <person name="Tang P."/>
            <person name="Chiu C.-H."/>
            <person name="Lee Y.-S."/>
            <person name="Embley T.M."/>
            <person name="Coombs G.H."/>
            <person name="Mottram J.C."/>
            <person name="Tachezy J."/>
            <person name="Fraser-Liggett C.M."/>
            <person name="Johnson P.J."/>
        </authorList>
    </citation>
    <scope>NUCLEOTIDE SEQUENCE [LARGE SCALE GENOMIC DNA]</scope>
    <source>
        <strain evidence="4">G3</strain>
    </source>
</reference>
<dbReference type="SUPFAM" id="SSF48403">
    <property type="entry name" value="Ankyrin repeat"/>
    <property type="match status" value="1"/>
</dbReference>
<name>A2F2Q2_TRIV3</name>
<evidence type="ECO:0000256" key="3">
    <source>
        <dbReference type="PROSITE-ProRule" id="PRU00023"/>
    </source>
</evidence>
<sequence length="59" mass="6810">MLITATYFRHIDIVKFLISVVADIETKDNKGRTPLMHASIKEHLEIFRYLVSMGANIFT</sequence>
<evidence type="ECO:0000256" key="2">
    <source>
        <dbReference type="ARBA" id="ARBA00023043"/>
    </source>
</evidence>
<feature type="repeat" description="ANK" evidence="3">
    <location>
        <begin position="30"/>
        <end position="59"/>
    </location>
</feature>
<dbReference type="PANTHER" id="PTHR24188">
    <property type="entry name" value="ANKYRIN REPEAT PROTEIN"/>
    <property type="match status" value="1"/>
</dbReference>
<organism evidence="4 5">
    <name type="scientific">Trichomonas vaginalis (strain ATCC PRA-98 / G3)</name>
    <dbReference type="NCBI Taxonomy" id="412133"/>
    <lineage>
        <taxon>Eukaryota</taxon>
        <taxon>Metamonada</taxon>
        <taxon>Parabasalia</taxon>
        <taxon>Trichomonadida</taxon>
        <taxon>Trichomonadidae</taxon>
        <taxon>Trichomonas</taxon>
    </lineage>
</organism>
<dbReference type="InParanoid" id="A2F2Q2"/>
<dbReference type="OrthoDB" id="71307at2759"/>
<protein>
    <submittedName>
        <fullName evidence="4">Ankyrin repeat protein, putative</fullName>
    </submittedName>
</protein>
<dbReference type="PROSITE" id="PS50297">
    <property type="entry name" value="ANK_REP_REGION"/>
    <property type="match status" value="1"/>
</dbReference>
<dbReference type="EMBL" id="DS113588">
    <property type="protein sequence ID" value="EAY00826.1"/>
    <property type="molecule type" value="Genomic_DNA"/>
</dbReference>
<keyword evidence="5" id="KW-1185">Reference proteome</keyword>
<evidence type="ECO:0000256" key="1">
    <source>
        <dbReference type="ARBA" id="ARBA00022737"/>
    </source>
</evidence>
<dbReference type="RefSeq" id="XP_001313755.1">
    <property type="nucleotide sequence ID" value="XM_001313754.1"/>
</dbReference>
<dbReference type="KEGG" id="tva:4758649"/>
<accession>A2F2Q2</accession>
<keyword evidence="2 3" id="KW-0040">ANK repeat</keyword>
<dbReference type="PANTHER" id="PTHR24188:SF29">
    <property type="entry name" value="GH09064P"/>
    <property type="match status" value="1"/>
</dbReference>
<dbReference type="AlphaFoldDB" id="A2F2Q2"/>
<dbReference type="InterPro" id="IPR002110">
    <property type="entry name" value="Ankyrin_rpt"/>
</dbReference>
<dbReference type="Proteomes" id="UP000001542">
    <property type="component" value="Unassembled WGS sequence"/>
</dbReference>
<evidence type="ECO:0000313" key="5">
    <source>
        <dbReference type="Proteomes" id="UP000001542"/>
    </source>
</evidence>
<dbReference type="SMART" id="SM00248">
    <property type="entry name" value="ANK"/>
    <property type="match status" value="1"/>
</dbReference>
<evidence type="ECO:0000313" key="4">
    <source>
        <dbReference type="EMBL" id="EAY00826.1"/>
    </source>
</evidence>
<dbReference type="Pfam" id="PF12796">
    <property type="entry name" value="Ank_2"/>
    <property type="match status" value="1"/>
</dbReference>
<proteinExistence type="predicted"/>
<dbReference type="Gene3D" id="1.25.40.20">
    <property type="entry name" value="Ankyrin repeat-containing domain"/>
    <property type="match status" value="1"/>
</dbReference>
<dbReference type="InterPro" id="IPR036770">
    <property type="entry name" value="Ankyrin_rpt-contain_sf"/>
</dbReference>
<dbReference type="OMA" id="HASIKEH"/>
<dbReference type="VEuPathDB" id="TrichDB:TVAGG3_1020400"/>
<dbReference type="VEuPathDB" id="TrichDB:TVAG_304670"/>
<dbReference type="PROSITE" id="PS50088">
    <property type="entry name" value="ANK_REPEAT"/>
    <property type="match status" value="1"/>
</dbReference>
<reference evidence="4" key="1">
    <citation type="submission" date="2006-10" db="EMBL/GenBank/DDBJ databases">
        <authorList>
            <person name="Amadeo P."/>
            <person name="Zhao Q."/>
            <person name="Wortman J."/>
            <person name="Fraser-Liggett C."/>
            <person name="Carlton J."/>
        </authorList>
    </citation>
    <scope>NUCLEOTIDE SEQUENCE</scope>
    <source>
        <strain evidence="4">G3</strain>
    </source>
</reference>
<keyword evidence="1" id="KW-0677">Repeat</keyword>